<keyword evidence="6" id="KW-1185">Reference proteome</keyword>
<reference evidence="3 6" key="2">
    <citation type="submission" date="2024-01" db="EMBL/GenBank/DDBJ databases">
        <title>Unpublished Manusciprt.</title>
        <authorList>
            <person name="Duman M."/>
            <person name="Valdes E.G."/>
            <person name="Ajmi N."/>
            <person name="Altun S."/>
            <person name="Saticioglu I.B."/>
        </authorList>
    </citation>
    <scope>NUCLEOTIDE SEQUENCE [LARGE SCALE GENOMIC DNA]</scope>
    <source>
        <strain evidence="3 6">139P</strain>
    </source>
</reference>
<evidence type="ECO:0000313" key="4">
    <source>
        <dbReference type="EMBL" id="SEP75448.1"/>
    </source>
</evidence>
<evidence type="ECO:0000313" key="5">
    <source>
        <dbReference type="Proteomes" id="UP000199221"/>
    </source>
</evidence>
<gene>
    <name evidence="4" type="ORF">SAMN05216230_101393</name>
    <name evidence="3" type="ORF">V0R55_10745</name>
</gene>
<name>A0A1H9AHJ7_9PSED</name>
<evidence type="ECO:0000256" key="1">
    <source>
        <dbReference type="SAM" id="MobiDB-lite"/>
    </source>
</evidence>
<proteinExistence type="predicted"/>
<reference evidence="4 5" key="1">
    <citation type="submission" date="2016-10" db="EMBL/GenBank/DDBJ databases">
        <authorList>
            <person name="de Groot N.N."/>
        </authorList>
    </citation>
    <scope>NUCLEOTIDE SEQUENCE [LARGE SCALE GENOMIC DNA]</scope>
    <source>
        <strain evidence="4 5">LMG 27941</strain>
    </source>
</reference>
<sequence>MSELAQLYAAVTTILRAALPAFATVATEGDDITEPPLPALVHGVLRMRGDEALRDGRSLLMATFEARVTAQGTPAQARTQAGVLAAQMIDVLRQQSWGLDYVEGARDIFAEAEGSTWRVQWEQPILLGTVQWPWPDQPASSLMLGFAPDTGPGNQDKYLSPEDLA</sequence>
<evidence type="ECO:0000256" key="2">
    <source>
        <dbReference type="SAM" id="SignalP"/>
    </source>
</evidence>
<evidence type="ECO:0008006" key="7">
    <source>
        <dbReference type="Google" id="ProtNLM"/>
    </source>
</evidence>
<feature type="signal peptide" evidence="2">
    <location>
        <begin position="1"/>
        <end position="23"/>
    </location>
</feature>
<dbReference type="EMBL" id="JAZDQQ010000007">
    <property type="protein sequence ID" value="MEE1880641.1"/>
    <property type="molecule type" value="Genomic_DNA"/>
</dbReference>
<dbReference type="Proteomes" id="UP001329505">
    <property type="component" value="Unassembled WGS sequence"/>
</dbReference>
<evidence type="ECO:0000313" key="3">
    <source>
        <dbReference type="EMBL" id="MEE1880641.1"/>
    </source>
</evidence>
<accession>A0A1H9AHJ7</accession>
<organism evidence="4 5">
    <name type="scientific">Pseudomonas soli</name>
    <dbReference type="NCBI Taxonomy" id="1306993"/>
    <lineage>
        <taxon>Bacteria</taxon>
        <taxon>Pseudomonadati</taxon>
        <taxon>Pseudomonadota</taxon>
        <taxon>Gammaproteobacteria</taxon>
        <taxon>Pseudomonadales</taxon>
        <taxon>Pseudomonadaceae</taxon>
        <taxon>Pseudomonas</taxon>
    </lineage>
</organism>
<evidence type="ECO:0000313" key="6">
    <source>
        <dbReference type="Proteomes" id="UP001329505"/>
    </source>
</evidence>
<dbReference type="GeneID" id="93676379"/>
<feature type="region of interest" description="Disordered" evidence="1">
    <location>
        <begin position="146"/>
        <end position="165"/>
    </location>
</feature>
<keyword evidence="2" id="KW-0732">Signal</keyword>
<feature type="chain" id="PRO_5011646093" description="Phage protein" evidence="2">
    <location>
        <begin position="24"/>
        <end position="165"/>
    </location>
</feature>
<dbReference type="EMBL" id="FOEQ01000001">
    <property type="protein sequence ID" value="SEP75448.1"/>
    <property type="molecule type" value="Genomic_DNA"/>
</dbReference>
<protein>
    <recommendedName>
        <fullName evidence="7">Phage protein</fullName>
    </recommendedName>
</protein>
<dbReference type="Proteomes" id="UP000199221">
    <property type="component" value="Unassembled WGS sequence"/>
</dbReference>
<dbReference type="RefSeq" id="WP_094010114.1">
    <property type="nucleotide sequence ID" value="NZ_CP128543.1"/>
</dbReference>
<dbReference type="AlphaFoldDB" id="A0A1H9AHJ7"/>